<dbReference type="SUPFAM" id="SSF51182">
    <property type="entry name" value="RmlC-like cupins"/>
    <property type="match status" value="1"/>
</dbReference>
<keyword evidence="3" id="KW-1185">Reference proteome</keyword>
<comment type="caution">
    <text evidence="2">The sequence shown here is derived from an EMBL/GenBank/DDBJ whole genome shotgun (WGS) entry which is preliminary data.</text>
</comment>
<evidence type="ECO:0000313" key="2">
    <source>
        <dbReference type="EMBL" id="MBC5689866.1"/>
    </source>
</evidence>
<feature type="domain" description="Cupin type-2" evidence="1">
    <location>
        <begin position="34"/>
        <end position="102"/>
    </location>
</feature>
<name>A0A923RQT9_9FIRM</name>
<dbReference type="InterPro" id="IPR014710">
    <property type="entry name" value="RmlC-like_jellyroll"/>
</dbReference>
<dbReference type="InterPro" id="IPR013096">
    <property type="entry name" value="Cupin_2"/>
</dbReference>
<sequence>MKVIKKNEAIISLDGPEVCREYLATGKVTFGSSTLLPGQTGGIDPGHPQSHEVFYVSRGHVIMHNTETSKFYELTEGDIILVEEGEPHELTNIGMEPAVITWSCAPSDIKE</sequence>
<evidence type="ECO:0000313" key="3">
    <source>
        <dbReference type="Proteomes" id="UP000652477"/>
    </source>
</evidence>
<dbReference type="Gene3D" id="2.60.120.10">
    <property type="entry name" value="Jelly Rolls"/>
    <property type="match status" value="1"/>
</dbReference>
<dbReference type="Pfam" id="PF07883">
    <property type="entry name" value="Cupin_2"/>
    <property type="match status" value="1"/>
</dbReference>
<dbReference type="RefSeq" id="WP_186876533.1">
    <property type="nucleotide sequence ID" value="NZ_JACOPF010000003.1"/>
</dbReference>
<dbReference type="Proteomes" id="UP000652477">
    <property type="component" value="Unassembled WGS sequence"/>
</dbReference>
<dbReference type="InterPro" id="IPR011051">
    <property type="entry name" value="RmlC_Cupin_sf"/>
</dbReference>
<evidence type="ECO:0000259" key="1">
    <source>
        <dbReference type="Pfam" id="PF07883"/>
    </source>
</evidence>
<organism evidence="2 3">
    <name type="scientific">Mediterraneibacter hominis</name>
    <dbReference type="NCBI Taxonomy" id="2763054"/>
    <lineage>
        <taxon>Bacteria</taxon>
        <taxon>Bacillati</taxon>
        <taxon>Bacillota</taxon>
        <taxon>Clostridia</taxon>
        <taxon>Lachnospirales</taxon>
        <taxon>Lachnospiraceae</taxon>
        <taxon>Mediterraneibacter</taxon>
    </lineage>
</organism>
<dbReference type="AlphaFoldDB" id="A0A923RQT9"/>
<gene>
    <name evidence="2" type="ORF">H8S37_13195</name>
</gene>
<dbReference type="EMBL" id="JACOPF010000003">
    <property type="protein sequence ID" value="MBC5689866.1"/>
    <property type="molecule type" value="Genomic_DNA"/>
</dbReference>
<protein>
    <submittedName>
        <fullName evidence="2">Cupin domain-containing protein</fullName>
    </submittedName>
</protein>
<reference evidence="2" key="1">
    <citation type="submission" date="2020-08" db="EMBL/GenBank/DDBJ databases">
        <title>Genome public.</title>
        <authorList>
            <person name="Liu C."/>
            <person name="Sun Q."/>
        </authorList>
    </citation>
    <scope>NUCLEOTIDE SEQUENCE</scope>
    <source>
        <strain evidence="2">NSJ-55</strain>
    </source>
</reference>
<proteinExistence type="predicted"/>
<accession>A0A923RQT9</accession>